<sequence length="121" mass="13664">MVTDDNRSTVTAIAKEIGIENVFTESDKSSCFIMDYCQWVTPRCDMNTNGGILKRGSAQEKFFRFFFLFTSSSPSAPSSSSLQKFRVLIEPNRNRIPLHPAKSRTAEHSNHHLVLAAIKRP</sequence>
<dbReference type="EMBL" id="CM042014">
    <property type="protein sequence ID" value="KAI3722887.1"/>
    <property type="molecule type" value="Genomic_DNA"/>
</dbReference>
<evidence type="ECO:0000313" key="2">
    <source>
        <dbReference type="Proteomes" id="UP001055811"/>
    </source>
</evidence>
<reference evidence="1 2" key="2">
    <citation type="journal article" date="2022" name="Mol. Ecol. Resour.">
        <title>The genomes of chicory, endive, great burdock and yacon provide insights into Asteraceae paleo-polyploidization history and plant inulin production.</title>
        <authorList>
            <person name="Fan W."/>
            <person name="Wang S."/>
            <person name="Wang H."/>
            <person name="Wang A."/>
            <person name="Jiang F."/>
            <person name="Liu H."/>
            <person name="Zhao H."/>
            <person name="Xu D."/>
            <person name="Zhang Y."/>
        </authorList>
    </citation>
    <scope>NUCLEOTIDE SEQUENCE [LARGE SCALE GENOMIC DNA]</scope>
    <source>
        <strain evidence="2">cv. Punajuju</strain>
        <tissue evidence="1">Leaves</tissue>
    </source>
</reference>
<keyword evidence="2" id="KW-1185">Reference proteome</keyword>
<comment type="caution">
    <text evidence="1">The sequence shown here is derived from an EMBL/GenBank/DDBJ whole genome shotgun (WGS) entry which is preliminary data.</text>
</comment>
<accession>A0ACB9BLN4</accession>
<proteinExistence type="predicted"/>
<name>A0ACB9BLN4_CICIN</name>
<reference evidence="2" key="1">
    <citation type="journal article" date="2022" name="Mol. Ecol. Resour.">
        <title>The genomes of chicory, endive, great burdock and yacon provide insights into Asteraceae palaeo-polyploidization history and plant inulin production.</title>
        <authorList>
            <person name="Fan W."/>
            <person name="Wang S."/>
            <person name="Wang H."/>
            <person name="Wang A."/>
            <person name="Jiang F."/>
            <person name="Liu H."/>
            <person name="Zhao H."/>
            <person name="Xu D."/>
            <person name="Zhang Y."/>
        </authorList>
    </citation>
    <scope>NUCLEOTIDE SEQUENCE [LARGE SCALE GENOMIC DNA]</scope>
    <source>
        <strain evidence="2">cv. Punajuju</strain>
    </source>
</reference>
<dbReference type="Proteomes" id="UP001055811">
    <property type="component" value="Linkage Group LG06"/>
</dbReference>
<organism evidence="1 2">
    <name type="scientific">Cichorium intybus</name>
    <name type="common">Chicory</name>
    <dbReference type="NCBI Taxonomy" id="13427"/>
    <lineage>
        <taxon>Eukaryota</taxon>
        <taxon>Viridiplantae</taxon>
        <taxon>Streptophyta</taxon>
        <taxon>Embryophyta</taxon>
        <taxon>Tracheophyta</taxon>
        <taxon>Spermatophyta</taxon>
        <taxon>Magnoliopsida</taxon>
        <taxon>eudicotyledons</taxon>
        <taxon>Gunneridae</taxon>
        <taxon>Pentapetalae</taxon>
        <taxon>asterids</taxon>
        <taxon>campanulids</taxon>
        <taxon>Asterales</taxon>
        <taxon>Asteraceae</taxon>
        <taxon>Cichorioideae</taxon>
        <taxon>Cichorieae</taxon>
        <taxon>Cichoriinae</taxon>
        <taxon>Cichorium</taxon>
    </lineage>
</organism>
<protein>
    <submittedName>
        <fullName evidence="1">Uncharacterized protein</fullName>
    </submittedName>
</protein>
<evidence type="ECO:0000313" key="1">
    <source>
        <dbReference type="EMBL" id="KAI3722887.1"/>
    </source>
</evidence>
<gene>
    <name evidence="1" type="ORF">L2E82_34066</name>
</gene>